<evidence type="ECO:0000313" key="2">
    <source>
        <dbReference type="EMBL" id="EEN68745.1"/>
    </source>
</evidence>
<proteinExistence type="predicted"/>
<dbReference type="Pfam" id="PF15394">
    <property type="entry name" value="DUF4616"/>
    <property type="match status" value="1"/>
</dbReference>
<dbReference type="PANTHER" id="PTHR14375:SF2">
    <property type="entry name" value="SIMILAR TO RIKEN CDNA 4931414P19"/>
    <property type="match status" value="1"/>
</dbReference>
<dbReference type="AlphaFoldDB" id="C3XT12"/>
<accession>C3XT12</accession>
<name>C3XT12_BRAFL</name>
<reference evidence="2" key="1">
    <citation type="journal article" date="2008" name="Nature">
        <title>The amphioxus genome and the evolution of the chordate karyotype.</title>
        <authorList>
            <consortium name="US DOE Joint Genome Institute (JGI-PGF)"/>
            <person name="Putnam N.H."/>
            <person name="Butts T."/>
            <person name="Ferrier D.E.K."/>
            <person name="Furlong R.F."/>
            <person name="Hellsten U."/>
            <person name="Kawashima T."/>
            <person name="Robinson-Rechavi M."/>
            <person name="Shoguchi E."/>
            <person name="Terry A."/>
            <person name="Yu J.-K."/>
            <person name="Benito-Gutierrez E.L."/>
            <person name="Dubchak I."/>
            <person name="Garcia-Fernandez J."/>
            <person name="Gibson-Brown J.J."/>
            <person name="Grigoriev I.V."/>
            <person name="Horton A.C."/>
            <person name="de Jong P.J."/>
            <person name="Jurka J."/>
            <person name="Kapitonov V.V."/>
            <person name="Kohara Y."/>
            <person name="Kuroki Y."/>
            <person name="Lindquist E."/>
            <person name="Lucas S."/>
            <person name="Osoegawa K."/>
            <person name="Pennacchio L.A."/>
            <person name="Salamov A.A."/>
            <person name="Satou Y."/>
            <person name="Sauka-Spengler T."/>
            <person name="Schmutz J."/>
            <person name="Shin-I T."/>
            <person name="Toyoda A."/>
            <person name="Bronner-Fraser M."/>
            <person name="Fujiyama A."/>
            <person name="Holland L.Z."/>
            <person name="Holland P.W.H."/>
            <person name="Satoh N."/>
            <person name="Rokhsar D.S."/>
        </authorList>
    </citation>
    <scope>NUCLEOTIDE SEQUENCE [LARGE SCALE GENOMIC DNA]</scope>
    <source>
        <strain evidence="2">S238N-H82</strain>
        <tissue evidence="2">Testes</tissue>
    </source>
</reference>
<evidence type="ECO:0000256" key="1">
    <source>
        <dbReference type="SAM" id="MobiDB-lite"/>
    </source>
</evidence>
<dbReference type="InterPro" id="IPR028101">
    <property type="entry name" value="DUF4616"/>
</dbReference>
<gene>
    <name evidence="2" type="ORF">BRAFLDRAFT_97284</name>
</gene>
<protein>
    <submittedName>
        <fullName evidence="2">Uncharacterized protein</fullName>
    </submittedName>
</protein>
<feature type="compositionally biased region" description="Basic and acidic residues" evidence="1">
    <location>
        <begin position="178"/>
        <end position="193"/>
    </location>
</feature>
<dbReference type="PANTHER" id="PTHR14375">
    <property type="entry name" value="SIMILAR TO RIKEN CDNA 4931414P19"/>
    <property type="match status" value="1"/>
</dbReference>
<dbReference type="EMBL" id="GG666461">
    <property type="protein sequence ID" value="EEN68745.1"/>
    <property type="molecule type" value="Genomic_DNA"/>
</dbReference>
<sequence>MTVHRLPSLGLQSTLLVEADILAKCQVAEALLSGEEQNKRNCLHQDGTSKFFKKYQTFDETLPSGRALTMSMSEIPSGDAAGITASFKESCRELAEVLCSPGEDVAKKTAQIVTSFTTTSDRGATNPLFNEQLQDMRRELLPEVQPLAQPQPPTQGQPQAQPLEAQPQPPTQGQPPAHDGESTDEAGKAEMTKAKKKMTSRRDRLFKSRLRVALELLNEEEYGFFQHSGPMYMSDEESDEEDKTVVWVKPPQWRTPRLTDMVLRCQAVLDLNRRNNTTPSSNKERKRKDLDFTDRLRPSGRAAEMYI</sequence>
<feature type="region of interest" description="Disordered" evidence="1">
    <location>
        <begin position="273"/>
        <end position="294"/>
    </location>
</feature>
<feature type="region of interest" description="Disordered" evidence="1">
    <location>
        <begin position="147"/>
        <end position="202"/>
    </location>
</feature>
<dbReference type="eggNOG" id="ENOG502SENE">
    <property type="taxonomic scope" value="Eukaryota"/>
</dbReference>
<dbReference type="InParanoid" id="C3XT12"/>
<feature type="compositionally biased region" description="Low complexity" evidence="1">
    <location>
        <begin position="156"/>
        <end position="166"/>
    </location>
</feature>
<organism>
    <name type="scientific">Branchiostoma floridae</name>
    <name type="common">Florida lancelet</name>
    <name type="synonym">Amphioxus</name>
    <dbReference type="NCBI Taxonomy" id="7739"/>
    <lineage>
        <taxon>Eukaryota</taxon>
        <taxon>Metazoa</taxon>
        <taxon>Chordata</taxon>
        <taxon>Cephalochordata</taxon>
        <taxon>Leptocardii</taxon>
        <taxon>Amphioxiformes</taxon>
        <taxon>Branchiostomatidae</taxon>
        <taxon>Branchiostoma</taxon>
    </lineage>
</organism>